<keyword evidence="4" id="KW-0547">Nucleotide-binding</keyword>
<keyword evidence="3" id="KW-0808">Transferase</keyword>
<sequence length="429" mass="48418">MLGKLLDGRYKVTQVLSSGGFGETYIAEDIRRPGNPTCVLKLLKTPVSKPEELKIARRLFRTEAEILEKLGHHDQIPRLLAYFEEKEQFFLVQELITGHPLSQDFQTGQPWVENQVVFMLEDILRVLEFVHRCNVIHRDIKPDNLIKRDIDGKLVLIDFGAVKKIRTQAIESSAEVSATVAIGTPGFIAAEQAQGKPRFNSDIYAVGMVAIQALTGIPPHQLSEDPDTGEVVWENKSRISPEFTAILKKMVSYHWRDRYESVSEILFDLQDLQNFIPTMEPSSSPAFVPTVQQKFAVHGVNAHADDTGATVKIISPVWLKKALYVIRFIPFFGAAGLFFFKSATWIILLGVFLAAFGGGLFFLRSWYPRIARDYDSVFAVIFALSGVLLIFQEYRRYGSQEIPLAEFMLAGAGIFAFTESVRLRAMRIR</sequence>
<accession>A0A0V7ZTJ4</accession>
<dbReference type="AlphaFoldDB" id="A0A0V7ZTJ4"/>
<dbReference type="OrthoDB" id="468998at2"/>
<dbReference type="SUPFAM" id="SSF56112">
    <property type="entry name" value="Protein kinase-like (PK-like)"/>
    <property type="match status" value="1"/>
</dbReference>
<keyword evidence="9" id="KW-0472">Membrane</keyword>
<dbReference type="InterPro" id="IPR011009">
    <property type="entry name" value="Kinase-like_dom_sf"/>
</dbReference>
<proteinExistence type="predicted"/>
<evidence type="ECO:0000256" key="9">
    <source>
        <dbReference type="SAM" id="Phobius"/>
    </source>
</evidence>
<dbReference type="EMBL" id="LMTZ01000084">
    <property type="protein sequence ID" value="KST67939.1"/>
    <property type="molecule type" value="Genomic_DNA"/>
</dbReference>
<evidence type="ECO:0000256" key="6">
    <source>
        <dbReference type="ARBA" id="ARBA00022840"/>
    </source>
</evidence>
<dbReference type="PANTHER" id="PTHR24363">
    <property type="entry name" value="SERINE/THREONINE PROTEIN KINASE"/>
    <property type="match status" value="1"/>
</dbReference>
<keyword evidence="2 11" id="KW-0723">Serine/threonine-protein kinase</keyword>
<dbReference type="GO" id="GO:0004674">
    <property type="term" value="F:protein serine/threonine kinase activity"/>
    <property type="evidence" value="ECO:0007669"/>
    <property type="project" value="UniProtKB-KW"/>
</dbReference>
<dbReference type="PANTHER" id="PTHR24363:SF0">
    <property type="entry name" value="SERINE_THREONINE KINASE LIKE DOMAIN CONTAINING 1"/>
    <property type="match status" value="1"/>
</dbReference>
<evidence type="ECO:0000256" key="4">
    <source>
        <dbReference type="ARBA" id="ARBA00022741"/>
    </source>
</evidence>
<feature type="transmembrane region" description="Helical" evidence="9">
    <location>
        <begin position="346"/>
        <end position="367"/>
    </location>
</feature>
<comment type="caution">
    <text evidence="11">The sequence shown here is derived from an EMBL/GenBank/DDBJ whole genome shotgun (WGS) entry which is preliminary data.</text>
</comment>
<evidence type="ECO:0000256" key="1">
    <source>
        <dbReference type="ARBA" id="ARBA00012513"/>
    </source>
</evidence>
<feature type="transmembrane region" description="Helical" evidence="9">
    <location>
        <begin position="322"/>
        <end position="340"/>
    </location>
</feature>
<evidence type="ECO:0000313" key="12">
    <source>
        <dbReference type="Proteomes" id="UP000053372"/>
    </source>
</evidence>
<dbReference type="SMART" id="SM00220">
    <property type="entry name" value="S_TKc"/>
    <property type="match status" value="1"/>
</dbReference>
<feature type="transmembrane region" description="Helical" evidence="9">
    <location>
        <begin position="404"/>
        <end position="423"/>
    </location>
</feature>
<keyword evidence="9" id="KW-0812">Transmembrane</keyword>
<dbReference type="RefSeq" id="WP_027845684.1">
    <property type="nucleotide sequence ID" value="NZ_LMTZ01000084.1"/>
</dbReference>
<keyword evidence="5 11" id="KW-0418">Kinase</keyword>
<evidence type="ECO:0000256" key="2">
    <source>
        <dbReference type="ARBA" id="ARBA00022527"/>
    </source>
</evidence>
<dbReference type="Pfam" id="PF00069">
    <property type="entry name" value="Pkinase"/>
    <property type="match status" value="1"/>
</dbReference>
<name>A0A0V7ZTJ4_9CYAN</name>
<organism evidence="11 12">
    <name type="scientific">Mastigocoleus testarum BC008</name>
    <dbReference type="NCBI Taxonomy" id="371196"/>
    <lineage>
        <taxon>Bacteria</taxon>
        <taxon>Bacillati</taxon>
        <taxon>Cyanobacteriota</taxon>
        <taxon>Cyanophyceae</taxon>
        <taxon>Nostocales</taxon>
        <taxon>Hapalosiphonaceae</taxon>
        <taxon>Mastigocoleus</taxon>
    </lineage>
</organism>
<dbReference type="EC" id="2.7.11.1" evidence="1"/>
<keyword evidence="6" id="KW-0067">ATP-binding</keyword>
<evidence type="ECO:0000256" key="3">
    <source>
        <dbReference type="ARBA" id="ARBA00022679"/>
    </source>
</evidence>
<comment type="catalytic activity">
    <reaction evidence="8">
        <text>L-seryl-[protein] + ATP = O-phospho-L-seryl-[protein] + ADP + H(+)</text>
        <dbReference type="Rhea" id="RHEA:17989"/>
        <dbReference type="Rhea" id="RHEA-COMP:9863"/>
        <dbReference type="Rhea" id="RHEA-COMP:11604"/>
        <dbReference type="ChEBI" id="CHEBI:15378"/>
        <dbReference type="ChEBI" id="CHEBI:29999"/>
        <dbReference type="ChEBI" id="CHEBI:30616"/>
        <dbReference type="ChEBI" id="CHEBI:83421"/>
        <dbReference type="ChEBI" id="CHEBI:456216"/>
        <dbReference type="EC" id="2.7.11.1"/>
    </reaction>
</comment>
<evidence type="ECO:0000256" key="7">
    <source>
        <dbReference type="ARBA" id="ARBA00047899"/>
    </source>
</evidence>
<reference evidence="11 12" key="1">
    <citation type="journal article" date="2015" name="Genome Announc.">
        <title>Draft Genome of the Euendolithic (true boring) Cyanobacterium Mastigocoleus testarum strain BC008.</title>
        <authorList>
            <person name="Guida B.S."/>
            <person name="Garcia-Pichel F."/>
        </authorList>
    </citation>
    <scope>NUCLEOTIDE SEQUENCE [LARGE SCALE GENOMIC DNA]</scope>
    <source>
        <strain evidence="11 12">BC008</strain>
    </source>
</reference>
<evidence type="ECO:0000259" key="10">
    <source>
        <dbReference type="PROSITE" id="PS50011"/>
    </source>
</evidence>
<dbReference type="CDD" id="cd14014">
    <property type="entry name" value="STKc_PknB_like"/>
    <property type="match status" value="1"/>
</dbReference>
<dbReference type="InterPro" id="IPR010004">
    <property type="entry name" value="Uncharacterised_Ycf66"/>
</dbReference>
<protein>
    <recommendedName>
        <fullName evidence="1">non-specific serine/threonine protein kinase</fullName>
        <ecNumber evidence="1">2.7.11.1</ecNumber>
    </recommendedName>
</protein>
<dbReference type="InterPro" id="IPR000719">
    <property type="entry name" value="Prot_kinase_dom"/>
</dbReference>
<dbReference type="PROSITE" id="PS50011">
    <property type="entry name" value="PROTEIN_KINASE_DOM"/>
    <property type="match status" value="1"/>
</dbReference>
<gene>
    <name evidence="11" type="ORF">BC008_31650</name>
</gene>
<feature type="transmembrane region" description="Helical" evidence="9">
    <location>
        <begin position="374"/>
        <end position="392"/>
    </location>
</feature>
<feature type="domain" description="Protein kinase" evidence="10">
    <location>
        <begin position="10"/>
        <end position="276"/>
    </location>
</feature>
<dbReference type="Pfam" id="PF07444">
    <property type="entry name" value="Ycf66_N"/>
    <property type="match status" value="1"/>
</dbReference>
<comment type="catalytic activity">
    <reaction evidence="7">
        <text>L-threonyl-[protein] + ATP = O-phospho-L-threonyl-[protein] + ADP + H(+)</text>
        <dbReference type="Rhea" id="RHEA:46608"/>
        <dbReference type="Rhea" id="RHEA-COMP:11060"/>
        <dbReference type="Rhea" id="RHEA-COMP:11605"/>
        <dbReference type="ChEBI" id="CHEBI:15378"/>
        <dbReference type="ChEBI" id="CHEBI:30013"/>
        <dbReference type="ChEBI" id="CHEBI:30616"/>
        <dbReference type="ChEBI" id="CHEBI:61977"/>
        <dbReference type="ChEBI" id="CHEBI:456216"/>
        <dbReference type="EC" id="2.7.11.1"/>
    </reaction>
</comment>
<dbReference type="Gene3D" id="1.10.510.10">
    <property type="entry name" value="Transferase(Phosphotransferase) domain 1"/>
    <property type="match status" value="1"/>
</dbReference>
<dbReference type="Proteomes" id="UP000053372">
    <property type="component" value="Unassembled WGS sequence"/>
</dbReference>
<evidence type="ECO:0000256" key="8">
    <source>
        <dbReference type="ARBA" id="ARBA00048679"/>
    </source>
</evidence>
<keyword evidence="12" id="KW-1185">Reference proteome</keyword>
<evidence type="ECO:0000313" key="11">
    <source>
        <dbReference type="EMBL" id="KST67939.1"/>
    </source>
</evidence>
<dbReference type="GO" id="GO:0005524">
    <property type="term" value="F:ATP binding"/>
    <property type="evidence" value="ECO:0007669"/>
    <property type="project" value="UniProtKB-KW"/>
</dbReference>
<evidence type="ECO:0000256" key="5">
    <source>
        <dbReference type="ARBA" id="ARBA00022777"/>
    </source>
</evidence>
<keyword evidence="9" id="KW-1133">Transmembrane helix</keyword>
<dbReference type="Gene3D" id="3.30.200.20">
    <property type="entry name" value="Phosphorylase Kinase, domain 1"/>
    <property type="match status" value="1"/>
</dbReference>